<dbReference type="Pfam" id="PF00646">
    <property type="entry name" value="F-box"/>
    <property type="match status" value="1"/>
</dbReference>
<dbReference type="OrthoDB" id="599132at2759"/>
<dbReference type="InterPro" id="IPR001810">
    <property type="entry name" value="F-box_dom"/>
</dbReference>
<dbReference type="SMART" id="SM00256">
    <property type="entry name" value="FBOX"/>
    <property type="match status" value="1"/>
</dbReference>
<accession>A0A2T7EY26</accession>
<dbReference type="InterPro" id="IPR036047">
    <property type="entry name" value="F-box-like_dom_sf"/>
</dbReference>
<evidence type="ECO:0000313" key="4">
    <source>
        <dbReference type="Proteomes" id="UP000244336"/>
    </source>
</evidence>
<proteinExistence type="predicted"/>
<dbReference type="Pfam" id="PF08268">
    <property type="entry name" value="FBA_3"/>
    <property type="match status" value="1"/>
</dbReference>
<keyword evidence="1" id="KW-0472">Membrane</keyword>
<feature type="domain" description="F-box" evidence="2">
    <location>
        <begin position="12"/>
        <end position="58"/>
    </location>
</feature>
<keyword evidence="1" id="KW-0812">Transmembrane</keyword>
<dbReference type="EMBL" id="CM009750">
    <property type="protein sequence ID" value="PUZ72737.1"/>
    <property type="molecule type" value="Genomic_DNA"/>
</dbReference>
<gene>
    <name evidence="3" type="ORF">GQ55_2G418600</name>
</gene>
<feature type="transmembrane region" description="Helical" evidence="1">
    <location>
        <begin position="190"/>
        <end position="215"/>
    </location>
</feature>
<protein>
    <recommendedName>
        <fullName evidence="2">F-box domain-containing protein</fullName>
    </recommendedName>
</protein>
<dbReference type="InterPro" id="IPR017451">
    <property type="entry name" value="F-box-assoc_interact_dom"/>
</dbReference>
<dbReference type="Proteomes" id="UP000244336">
    <property type="component" value="Chromosome 2"/>
</dbReference>
<dbReference type="CDD" id="cd22157">
    <property type="entry name" value="F-box_AtFBW1-like"/>
    <property type="match status" value="1"/>
</dbReference>
<dbReference type="PROSITE" id="PS50181">
    <property type="entry name" value="FBOX"/>
    <property type="match status" value="1"/>
</dbReference>
<dbReference type="PANTHER" id="PTHR31111:SF133">
    <property type="entry name" value="OS07G0196600 PROTEIN"/>
    <property type="match status" value="1"/>
</dbReference>
<organism evidence="3 4">
    <name type="scientific">Panicum hallii var. hallii</name>
    <dbReference type="NCBI Taxonomy" id="1504633"/>
    <lineage>
        <taxon>Eukaryota</taxon>
        <taxon>Viridiplantae</taxon>
        <taxon>Streptophyta</taxon>
        <taxon>Embryophyta</taxon>
        <taxon>Tracheophyta</taxon>
        <taxon>Spermatophyta</taxon>
        <taxon>Magnoliopsida</taxon>
        <taxon>Liliopsida</taxon>
        <taxon>Poales</taxon>
        <taxon>Poaceae</taxon>
        <taxon>PACMAD clade</taxon>
        <taxon>Panicoideae</taxon>
        <taxon>Panicodae</taxon>
        <taxon>Paniceae</taxon>
        <taxon>Panicinae</taxon>
        <taxon>Panicum</taxon>
        <taxon>Panicum sect. Panicum</taxon>
    </lineage>
</organism>
<dbReference type="InterPro" id="IPR015915">
    <property type="entry name" value="Kelch-typ_b-propeller"/>
</dbReference>
<sequence>MASDLSRDERATLEGGVLPADVMHEILLRVPAKALCRLRLVCRSWRSLTSDPRFAREHLPRHPLFAARHALWVQTHVVNMSGDIVKQIRSFEDLIFFDLSMQPDLICAAETASGRNKRACLLNPATGEINALPDGSMGAAQSTCILGHIPSTGEYKVLRIGGVIDPVQPCEVITLGGGDRKWRERSDPPIHVLTGFTFVAVVGGVAYFLADYYYYAADDTKQDSIASFDLVTEEWRPTALQGPVSTNPVETKKVVYDPHTSYPQLAKLNGCLVMAFHSYQHCSLDLWFLIDVDRCIWNRGHSIRCPPSWGLRAQYPLVVSDDGKVVVWLKCSQVLKAYDPRIGTWADLAALENYSFFGMLEGSLLCSGLQN</sequence>
<dbReference type="InterPro" id="IPR013187">
    <property type="entry name" value="F-box-assoc_dom_typ3"/>
</dbReference>
<dbReference type="AlphaFoldDB" id="A0A2T7EY26"/>
<evidence type="ECO:0000313" key="3">
    <source>
        <dbReference type="EMBL" id="PUZ72737.1"/>
    </source>
</evidence>
<keyword evidence="1" id="KW-1133">Transmembrane helix</keyword>
<name>A0A2T7EY26_9POAL</name>
<dbReference type="PANTHER" id="PTHR31111">
    <property type="entry name" value="BNAA05G37150D PROTEIN-RELATED"/>
    <property type="match status" value="1"/>
</dbReference>
<evidence type="ECO:0000259" key="2">
    <source>
        <dbReference type="PROSITE" id="PS50181"/>
    </source>
</evidence>
<dbReference type="SUPFAM" id="SSF117281">
    <property type="entry name" value="Kelch motif"/>
    <property type="match status" value="1"/>
</dbReference>
<dbReference type="Gene3D" id="1.20.1280.50">
    <property type="match status" value="1"/>
</dbReference>
<dbReference type="NCBIfam" id="TIGR01640">
    <property type="entry name" value="F_box_assoc_1"/>
    <property type="match status" value="1"/>
</dbReference>
<reference evidence="3 4" key="1">
    <citation type="submission" date="2018-04" db="EMBL/GenBank/DDBJ databases">
        <title>WGS assembly of Panicum hallii var. hallii HAL2.</title>
        <authorList>
            <person name="Lovell J."/>
            <person name="Jenkins J."/>
            <person name="Lowry D."/>
            <person name="Mamidi S."/>
            <person name="Sreedasyam A."/>
            <person name="Weng X."/>
            <person name="Barry K."/>
            <person name="Bonette J."/>
            <person name="Campitelli B."/>
            <person name="Daum C."/>
            <person name="Gordon S."/>
            <person name="Gould B."/>
            <person name="Lipzen A."/>
            <person name="MacQueen A."/>
            <person name="Palacio-Mejia J."/>
            <person name="Plott C."/>
            <person name="Shakirov E."/>
            <person name="Shu S."/>
            <person name="Yoshinaga Y."/>
            <person name="Zane M."/>
            <person name="Rokhsar D."/>
            <person name="Grimwood J."/>
            <person name="Schmutz J."/>
            <person name="Juenger T."/>
        </authorList>
    </citation>
    <scope>NUCLEOTIDE SEQUENCE [LARGE SCALE GENOMIC DNA]</scope>
    <source>
        <strain evidence="4">cv. HAL2</strain>
    </source>
</reference>
<keyword evidence="4" id="KW-1185">Reference proteome</keyword>
<evidence type="ECO:0000256" key="1">
    <source>
        <dbReference type="SAM" id="Phobius"/>
    </source>
</evidence>
<dbReference type="Gene3D" id="2.120.10.80">
    <property type="entry name" value="Kelch-type beta propeller"/>
    <property type="match status" value="1"/>
</dbReference>
<dbReference type="SUPFAM" id="SSF81383">
    <property type="entry name" value="F-box domain"/>
    <property type="match status" value="1"/>
</dbReference>
<dbReference type="Gramene" id="PUZ72737">
    <property type="protein sequence ID" value="PUZ72737"/>
    <property type="gene ID" value="GQ55_2G418600"/>
</dbReference>